<evidence type="ECO:0000256" key="1">
    <source>
        <dbReference type="SAM" id="SignalP"/>
    </source>
</evidence>
<evidence type="ECO:0000313" key="2">
    <source>
        <dbReference type="EMBL" id="KXI29840.1"/>
    </source>
</evidence>
<comment type="caution">
    <text evidence="2">The sequence shown here is derived from an EMBL/GenBank/DDBJ whole genome shotgun (WGS) entry which is preliminary data.</text>
</comment>
<evidence type="ECO:0008006" key="4">
    <source>
        <dbReference type="Google" id="ProtNLM"/>
    </source>
</evidence>
<dbReference type="Gene3D" id="2.60.120.1190">
    <property type="match status" value="1"/>
</dbReference>
<dbReference type="AlphaFoldDB" id="A0A136A3Y5"/>
<sequence>MKKFVLVSRGVFILCAALLITLPVQAGLISVASYSYGTSPHSNYPDSGGELTDGITDSLAWGDGVTIGYADVANLSGWYNSDPVITFNFSAAQMINSIRIFAADSDGWAGVSLPVSLLVSTAEGFSELFSVTNPAGNGSTVALDFGGFSTTSSAFTLSMVRSAQWTMLSEVQFFSNAQSPTNDAPEPGTWLIMLCGMAYIARKRIFSLSK</sequence>
<reference evidence="3" key="1">
    <citation type="submission" date="2016-02" db="EMBL/GenBank/DDBJ databases">
        <authorList>
            <person name="Schultz-Johansen M."/>
            <person name="Glaring M.A."/>
            <person name="Bech P.K."/>
            <person name="Stougaard P."/>
        </authorList>
    </citation>
    <scope>NUCLEOTIDE SEQUENCE [LARGE SCALE GENOMIC DNA]</scope>
    <source>
        <strain evidence="3">S66</strain>
    </source>
</reference>
<dbReference type="OrthoDB" id="6721831at2"/>
<name>A0A136A3Y5_9ALTE</name>
<dbReference type="EMBL" id="LSNE01000003">
    <property type="protein sequence ID" value="KXI29840.1"/>
    <property type="molecule type" value="Genomic_DNA"/>
</dbReference>
<organism evidence="2 3">
    <name type="scientific">Paraglaciecola hydrolytica</name>
    <dbReference type="NCBI Taxonomy" id="1799789"/>
    <lineage>
        <taxon>Bacteria</taxon>
        <taxon>Pseudomonadati</taxon>
        <taxon>Pseudomonadota</taxon>
        <taxon>Gammaproteobacteria</taxon>
        <taxon>Alteromonadales</taxon>
        <taxon>Alteromonadaceae</taxon>
        <taxon>Paraglaciecola</taxon>
    </lineage>
</organism>
<feature type="signal peptide" evidence="1">
    <location>
        <begin position="1"/>
        <end position="26"/>
    </location>
</feature>
<feature type="chain" id="PRO_5007469414" description="PEP-CTERM protein-sorting domain-containing protein" evidence="1">
    <location>
        <begin position="27"/>
        <end position="210"/>
    </location>
</feature>
<keyword evidence="3" id="KW-1185">Reference proteome</keyword>
<evidence type="ECO:0000313" key="3">
    <source>
        <dbReference type="Proteomes" id="UP000070299"/>
    </source>
</evidence>
<dbReference type="RefSeq" id="WP_068373091.1">
    <property type="nucleotide sequence ID" value="NZ_LSNE01000003.1"/>
</dbReference>
<accession>A0A136A3Y5</accession>
<proteinExistence type="predicted"/>
<protein>
    <recommendedName>
        <fullName evidence="4">PEP-CTERM protein-sorting domain-containing protein</fullName>
    </recommendedName>
</protein>
<keyword evidence="1" id="KW-0732">Signal</keyword>
<gene>
    <name evidence="2" type="ORF">AX660_07360</name>
</gene>
<dbReference type="Proteomes" id="UP000070299">
    <property type="component" value="Unassembled WGS sequence"/>
</dbReference>